<accession>A0AC35EWP7</accession>
<evidence type="ECO:0000313" key="1">
    <source>
        <dbReference type="Proteomes" id="UP000887580"/>
    </source>
</evidence>
<name>A0AC35EWP7_9BILA</name>
<organism evidence="1 2">
    <name type="scientific">Panagrolaimus sp. PS1159</name>
    <dbReference type="NCBI Taxonomy" id="55785"/>
    <lineage>
        <taxon>Eukaryota</taxon>
        <taxon>Metazoa</taxon>
        <taxon>Ecdysozoa</taxon>
        <taxon>Nematoda</taxon>
        <taxon>Chromadorea</taxon>
        <taxon>Rhabditida</taxon>
        <taxon>Tylenchina</taxon>
        <taxon>Panagrolaimomorpha</taxon>
        <taxon>Panagrolaimoidea</taxon>
        <taxon>Panagrolaimidae</taxon>
        <taxon>Panagrolaimus</taxon>
    </lineage>
</organism>
<protein>
    <submittedName>
        <fullName evidence="2">Uncharacterized protein</fullName>
    </submittedName>
</protein>
<dbReference type="WBParaSite" id="PS1159_v2.g11428.t1">
    <property type="protein sequence ID" value="PS1159_v2.g11428.t1"/>
    <property type="gene ID" value="PS1159_v2.g11428"/>
</dbReference>
<dbReference type="Proteomes" id="UP000887580">
    <property type="component" value="Unplaced"/>
</dbReference>
<evidence type="ECO:0000313" key="2">
    <source>
        <dbReference type="WBParaSite" id="PS1159_v2.g11428.t1"/>
    </source>
</evidence>
<proteinExistence type="predicted"/>
<sequence length="96" mass="11157">MSTLLNKEKKYYHFSEPAALIVVDYRPESERNPTKCETTKESQPQSISKDAVNNNNNNNTNDDSNNNNYNSTYESMHPELIRKIANDCNYFTNARF</sequence>
<reference evidence="2" key="1">
    <citation type="submission" date="2022-11" db="UniProtKB">
        <authorList>
            <consortium name="WormBaseParasite"/>
        </authorList>
    </citation>
    <scope>IDENTIFICATION</scope>
</reference>